<dbReference type="Gene3D" id="3.20.20.370">
    <property type="entry name" value="Glycoside hydrolase/deacetylase"/>
    <property type="match status" value="1"/>
</dbReference>
<dbReference type="InterPro" id="IPR011330">
    <property type="entry name" value="Glyco_hydro/deAcase_b/a-brl"/>
</dbReference>
<gene>
    <name evidence="4" type="ORF">JETT_1723</name>
</gene>
<organism evidence="4 5">
    <name type="scientific">Candidatus Jettenia ecosi</name>
    <dbReference type="NCBI Taxonomy" id="2494326"/>
    <lineage>
        <taxon>Bacteria</taxon>
        <taxon>Pseudomonadati</taxon>
        <taxon>Planctomycetota</taxon>
        <taxon>Candidatus Brocadiia</taxon>
        <taxon>Candidatus Brocadiales</taxon>
        <taxon>Candidatus Brocadiaceae</taxon>
        <taxon>Candidatus Jettenia</taxon>
    </lineage>
</organism>
<dbReference type="EMBL" id="SULG01000030">
    <property type="protein sequence ID" value="TLD42014.1"/>
    <property type="molecule type" value="Genomic_DNA"/>
</dbReference>
<dbReference type="GO" id="GO:0005576">
    <property type="term" value="C:extracellular region"/>
    <property type="evidence" value="ECO:0007669"/>
    <property type="project" value="UniProtKB-SubCell"/>
</dbReference>
<dbReference type="GO" id="GO:0005975">
    <property type="term" value="P:carbohydrate metabolic process"/>
    <property type="evidence" value="ECO:0007669"/>
    <property type="project" value="InterPro"/>
</dbReference>
<dbReference type="GO" id="GO:0016810">
    <property type="term" value="F:hydrolase activity, acting on carbon-nitrogen (but not peptide) bonds"/>
    <property type="evidence" value="ECO:0007669"/>
    <property type="project" value="InterPro"/>
</dbReference>
<dbReference type="Pfam" id="PF01522">
    <property type="entry name" value="Polysacc_deac_1"/>
    <property type="match status" value="2"/>
</dbReference>
<proteinExistence type="predicted"/>
<evidence type="ECO:0000256" key="2">
    <source>
        <dbReference type="ARBA" id="ARBA00022729"/>
    </source>
</evidence>
<dbReference type="Proteomes" id="UP000319783">
    <property type="component" value="Unassembled WGS sequence"/>
</dbReference>
<dbReference type="InterPro" id="IPR002509">
    <property type="entry name" value="NODB_dom"/>
</dbReference>
<evidence type="ECO:0000313" key="4">
    <source>
        <dbReference type="EMBL" id="TLD42014.1"/>
    </source>
</evidence>
<evidence type="ECO:0000256" key="1">
    <source>
        <dbReference type="ARBA" id="ARBA00004613"/>
    </source>
</evidence>
<name>A0A533QBC7_9BACT</name>
<comment type="subcellular location">
    <subcellularLocation>
        <location evidence="1">Secreted</location>
    </subcellularLocation>
</comment>
<dbReference type="SUPFAM" id="SSF88713">
    <property type="entry name" value="Glycoside hydrolase/deacetylase"/>
    <property type="match status" value="1"/>
</dbReference>
<comment type="caution">
    <text evidence="4">The sequence shown here is derived from an EMBL/GenBank/DDBJ whole genome shotgun (WGS) entry which is preliminary data.</text>
</comment>
<feature type="domain" description="NodB homology" evidence="3">
    <location>
        <begin position="80"/>
        <end position="351"/>
    </location>
</feature>
<accession>A0A533QBC7</accession>
<keyword evidence="2" id="KW-0732">Signal</keyword>
<reference evidence="4 5" key="1">
    <citation type="submission" date="2019-04" db="EMBL/GenBank/DDBJ databases">
        <title>Genome of a novel bacterium Candidatus Jettenia ecosi reconstructed from metagenome of an anammox bioreactor.</title>
        <authorList>
            <person name="Mardanov A.V."/>
            <person name="Beletsky A.V."/>
            <person name="Ravin N.V."/>
            <person name="Botchkova E.A."/>
            <person name="Litti Y.V."/>
            <person name="Nozhevnikova A.N."/>
        </authorList>
    </citation>
    <scope>NUCLEOTIDE SEQUENCE [LARGE SCALE GENOMIC DNA]</scope>
    <source>
        <strain evidence="4">J2</strain>
    </source>
</reference>
<dbReference type="InterPro" id="IPR051398">
    <property type="entry name" value="Polysacch_Deacetylase"/>
</dbReference>
<evidence type="ECO:0000259" key="3">
    <source>
        <dbReference type="PROSITE" id="PS51677"/>
    </source>
</evidence>
<dbReference type="AlphaFoldDB" id="A0A533QBC7"/>
<evidence type="ECO:0000313" key="5">
    <source>
        <dbReference type="Proteomes" id="UP000319783"/>
    </source>
</evidence>
<dbReference type="PANTHER" id="PTHR34216">
    <property type="match status" value="1"/>
</dbReference>
<dbReference type="PROSITE" id="PS51677">
    <property type="entry name" value="NODB"/>
    <property type="match status" value="1"/>
</dbReference>
<sequence length="351" mass="41193">MIISRINKLLQTARRLKRIFDRKILILHYHRITEEHSDPYSLCITPQNFSDHLEILQKYARPIQLQQLIKAFHNKNLPHKSVAITFDDDYADNLHNAKLLLECHDIPATMFLTTGYIGKMCDFWWEELDNLLLQPDMLSGTLRLSMNNNINQWESSKAVQSYHEDYWPYRRWMDWEKDDPCARHVIYLSLYELLHHLPEEEQQEVIDKLLLWVNVRSTDTDQQTPDSLSFEDVYALAQGKLIEIGAHTVTHPILSTLPLATQRKEILQSKAYLEEILSRPITSFAYPYGRECDYTEETVTLVQEAGFHCACTNASGIIGRGTNCFQLPRIQIYNWNGEEFSQQLSRWFNSQ</sequence>
<dbReference type="PANTHER" id="PTHR34216:SF3">
    <property type="entry name" value="POLY-BETA-1,6-N-ACETYL-D-GLUCOSAMINE N-DEACETYLASE"/>
    <property type="match status" value="1"/>
</dbReference>
<protein>
    <submittedName>
        <fullName evidence="4">Polysaccharide deacetylase</fullName>
    </submittedName>
</protein>
<dbReference type="CDD" id="cd10918">
    <property type="entry name" value="CE4_NodB_like_5s_6s"/>
    <property type="match status" value="1"/>
</dbReference>